<feature type="signal peptide" evidence="2">
    <location>
        <begin position="1"/>
        <end position="22"/>
    </location>
</feature>
<gene>
    <name evidence="3" type="ORF">FA14DRAFT_188217</name>
</gene>
<feature type="compositionally biased region" description="Basic and acidic residues" evidence="1">
    <location>
        <begin position="34"/>
        <end position="45"/>
    </location>
</feature>
<feature type="compositionally biased region" description="Polar residues" evidence="1">
    <location>
        <begin position="204"/>
        <end position="215"/>
    </location>
</feature>
<name>A0A316VL59_9BASI</name>
<evidence type="ECO:0000256" key="2">
    <source>
        <dbReference type="SAM" id="SignalP"/>
    </source>
</evidence>
<dbReference type="Proteomes" id="UP000245771">
    <property type="component" value="Unassembled WGS sequence"/>
</dbReference>
<feature type="region of interest" description="Disordered" evidence="1">
    <location>
        <begin position="178"/>
        <end position="279"/>
    </location>
</feature>
<evidence type="ECO:0000313" key="3">
    <source>
        <dbReference type="EMBL" id="PWN38200.1"/>
    </source>
</evidence>
<protein>
    <submittedName>
        <fullName evidence="3">Uncharacterized protein</fullName>
    </submittedName>
</protein>
<keyword evidence="4" id="KW-1185">Reference proteome</keyword>
<organism evidence="3 4">
    <name type="scientific">Meira miltonrushii</name>
    <dbReference type="NCBI Taxonomy" id="1280837"/>
    <lineage>
        <taxon>Eukaryota</taxon>
        <taxon>Fungi</taxon>
        <taxon>Dikarya</taxon>
        <taxon>Basidiomycota</taxon>
        <taxon>Ustilaginomycotina</taxon>
        <taxon>Exobasidiomycetes</taxon>
        <taxon>Exobasidiales</taxon>
        <taxon>Brachybasidiaceae</taxon>
        <taxon>Meira</taxon>
    </lineage>
</organism>
<dbReference type="AlphaFoldDB" id="A0A316VL59"/>
<feature type="compositionally biased region" description="Low complexity" evidence="1">
    <location>
        <begin position="222"/>
        <end position="261"/>
    </location>
</feature>
<dbReference type="GeneID" id="37023424"/>
<dbReference type="OrthoDB" id="10604494at2759"/>
<feature type="chain" id="PRO_5016332824" evidence="2">
    <location>
        <begin position="23"/>
        <end position="279"/>
    </location>
</feature>
<dbReference type="RefSeq" id="XP_025358502.1">
    <property type="nucleotide sequence ID" value="XM_025501643.1"/>
</dbReference>
<accession>A0A316VL59</accession>
<evidence type="ECO:0000313" key="4">
    <source>
        <dbReference type="Proteomes" id="UP000245771"/>
    </source>
</evidence>
<evidence type="ECO:0000256" key="1">
    <source>
        <dbReference type="SAM" id="MobiDB-lite"/>
    </source>
</evidence>
<keyword evidence="2" id="KW-0732">Signal</keyword>
<dbReference type="InParanoid" id="A0A316VL59"/>
<reference evidence="3 4" key="1">
    <citation type="journal article" date="2018" name="Mol. Biol. Evol.">
        <title>Broad Genomic Sampling Reveals a Smut Pathogenic Ancestry of the Fungal Clade Ustilaginomycotina.</title>
        <authorList>
            <person name="Kijpornyongpan T."/>
            <person name="Mondo S.J."/>
            <person name="Barry K."/>
            <person name="Sandor L."/>
            <person name="Lee J."/>
            <person name="Lipzen A."/>
            <person name="Pangilinan J."/>
            <person name="LaButti K."/>
            <person name="Hainaut M."/>
            <person name="Henrissat B."/>
            <person name="Grigoriev I.V."/>
            <person name="Spatafora J.W."/>
            <person name="Aime M.C."/>
        </authorList>
    </citation>
    <scope>NUCLEOTIDE SEQUENCE [LARGE SCALE GENOMIC DNA]</scope>
    <source>
        <strain evidence="3 4">MCA 3882</strain>
    </source>
</reference>
<dbReference type="EMBL" id="KZ819602">
    <property type="protein sequence ID" value="PWN38200.1"/>
    <property type="molecule type" value="Genomic_DNA"/>
</dbReference>
<proteinExistence type="predicted"/>
<feature type="region of interest" description="Disordered" evidence="1">
    <location>
        <begin position="33"/>
        <end position="55"/>
    </location>
</feature>
<sequence length="279" mass="31658">MLKQLLDVNLVWFTSLILNVLAGYHMNHPLPSSNKEHERPFHADEVTPNLPGLTNHGKAVEKELESHLQQGLRPSKVGEARVRNLWEHGKTAEYERNKRHVKSLQLKKQIQKESRTFFGRIRLRREGIQKLAEDNKIEKDQFRQTLRDIAHDTKIHRKLHTIGTKDFNHINKPKYKISKTLGYDSDGNSKGSSFGYRDKPPSPSESNEIFSRPTRNTPPPASSSSSSSIPSLPASSRDPFSSSSDNTSSHMSHASSTATSRLQSQRKRSIQAWFSDSNS</sequence>